<comment type="subcellular location">
    <subcellularLocation>
        <location evidence="1">Periplasm</location>
    </subcellularLocation>
</comment>
<feature type="compositionally biased region" description="Low complexity" evidence="5">
    <location>
        <begin position="46"/>
        <end position="57"/>
    </location>
</feature>
<feature type="compositionally biased region" description="Low complexity" evidence="5">
    <location>
        <begin position="69"/>
        <end position="82"/>
    </location>
</feature>
<dbReference type="InterPro" id="IPR006059">
    <property type="entry name" value="SBP"/>
</dbReference>
<keyword evidence="7" id="KW-1185">Reference proteome</keyword>
<sequence length="474" mass="52069">MSRSATALPDHPRDHRPHRPTAPRPHRPTAPPPPGHTAPAPPATPNPRTAPRTATAPYHDRPYRDRTARAATAAALFDRAPTFRSFPPSPCGPTERTPCPPRHSPRTRRQFLRVGTAAALALTTAGCGFASEDDPAGRATADAPIDVKVDGDLVYFNWADFVDPAVFEGFQKEYGVKVIQSNYDSMEGMAAKLNAGNRYDIIFPTAKWAQRLASGGRLRRIDHSRLRNAEAVFGGYGYFADPWYDPRSAHTVPFTMYKTGIGWRRDRLGDLTGSWNDLWNARAKGRVFVLDDRDEVLGLGALKLGLDLSTGDKGDLVRVTDTLRSLRPHLRGFSSDSYNNLLNGNADMTQAWSGDMAAMLAQAEDPAVFGFEVAREGAPVNSDCYAIPADAQHPGTAMLFIDYMLRPENVKKNIEYIGYPMPVRGTEDTYAALVEPFPQCLVTADDLKADLFFRNGDARAEQARDAAWTDVKAG</sequence>
<dbReference type="InterPro" id="IPR001188">
    <property type="entry name" value="Sperm_putr-bd"/>
</dbReference>
<dbReference type="GeneID" id="95578046"/>
<evidence type="ECO:0000256" key="5">
    <source>
        <dbReference type="SAM" id="MobiDB-lite"/>
    </source>
</evidence>
<evidence type="ECO:0000313" key="7">
    <source>
        <dbReference type="Proteomes" id="UP001057738"/>
    </source>
</evidence>
<protein>
    <submittedName>
        <fullName evidence="6">Spermidine/putrescine ABC transporter substrate-binding protein</fullName>
    </submittedName>
</protein>
<feature type="compositionally biased region" description="Basic and acidic residues" evidence="5">
    <location>
        <begin position="58"/>
        <end position="68"/>
    </location>
</feature>
<proteinExistence type="predicted"/>
<dbReference type="PANTHER" id="PTHR30222:SF17">
    <property type="entry name" value="SPERMIDINE_PUTRESCINE-BINDING PERIPLASMIC PROTEIN"/>
    <property type="match status" value="1"/>
</dbReference>
<feature type="region of interest" description="Disordered" evidence="5">
    <location>
        <begin position="1"/>
        <end position="105"/>
    </location>
</feature>
<gene>
    <name evidence="6" type="ORF">NRK68_31450</name>
</gene>
<reference evidence="6" key="1">
    <citation type="submission" date="2022-08" db="EMBL/GenBank/DDBJ databases">
        <authorList>
            <person name="Tian L."/>
        </authorList>
    </citation>
    <scope>NUCLEOTIDE SEQUENCE</scope>
    <source>
        <strain evidence="6">CM253</strain>
    </source>
</reference>
<dbReference type="RefSeq" id="WP_257857441.1">
    <property type="nucleotide sequence ID" value="NZ_CP102514.1"/>
</dbReference>
<dbReference type="Gene3D" id="3.40.190.10">
    <property type="entry name" value="Periplasmic binding protein-like II"/>
    <property type="match status" value="2"/>
</dbReference>
<name>A0ABY5Q4I9_9ACTN</name>
<dbReference type="PANTHER" id="PTHR30222">
    <property type="entry name" value="SPERMIDINE/PUTRESCINE-BINDING PERIPLASMIC PROTEIN"/>
    <property type="match status" value="1"/>
</dbReference>
<feature type="compositionally biased region" description="Basic residues" evidence="5">
    <location>
        <begin position="14"/>
        <end position="27"/>
    </location>
</feature>
<dbReference type="Pfam" id="PF13416">
    <property type="entry name" value="SBP_bac_8"/>
    <property type="match status" value="1"/>
</dbReference>
<organism evidence="6 7">
    <name type="scientific">Streptomyces yangpuensis</name>
    <dbReference type="NCBI Taxonomy" id="1648182"/>
    <lineage>
        <taxon>Bacteria</taxon>
        <taxon>Bacillati</taxon>
        <taxon>Actinomycetota</taxon>
        <taxon>Actinomycetes</taxon>
        <taxon>Kitasatosporales</taxon>
        <taxon>Streptomycetaceae</taxon>
        <taxon>Streptomyces</taxon>
    </lineage>
</organism>
<dbReference type="SUPFAM" id="SSF53850">
    <property type="entry name" value="Periplasmic binding protein-like II"/>
    <property type="match status" value="1"/>
</dbReference>
<dbReference type="Proteomes" id="UP001057738">
    <property type="component" value="Chromosome"/>
</dbReference>
<evidence type="ECO:0000256" key="1">
    <source>
        <dbReference type="ARBA" id="ARBA00004418"/>
    </source>
</evidence>
<evidence type="ECO:0000313" key="6">
    <source>
        <dbReference type="EMBL" id="UUY51351.1"/>
    </source>
</evidence>
<evidence type="ECO:0000256" key="4">
    <source>
        <dbReference type="ARBA" id="ARBA00022764"/>
    </source>
</evidence>
<keyword evidence="3" id="KW-0732">Signal</keyword>
<accession>A0ABY5Q4I9</accession>
<dbReference type="CDD" id="cd13590">
    <property type="entry name" value="PBP2_PotD_PotF_like"/>
    <property type="match status" value="1"/>
</dbReference>
<feature type="compositionally biased region" description="Pro residues" evidence="5">
    <location>
        <begin position="28"/>
        <end position="45"/>
    </location>
</feature>
<evidence type="ECO:0000256" key="3">
    <source>
        <dbReference type="ARBA" id="ARBA00022729"/>
    </source>
</evidence>
<keyword evidence="4" id="KW-0574">Periplasm</keyword>
<dbReference type="PRINTS" id="PR00909">
    <property type="entry name" value="SPERMDNBNDNG"/>
</dbReference>
<dbReference type="EMBL" id="CP102514">
    <property type="protein sequence ID" value="UUY51351.1"/>
    <property type="molecule type" value="Genomic_DNA"/>
</dbReference>
<evidence type="ECO:0000256" key="2">
    <source>
        <dbReference type="ARBA" id="ARBA00022448"/>
    </source>
</evidence>
<keyword evidence="2" id="KW-0813">Transport</keyword>